<sequence>MWPLCVISEKLFKMTPDDGPGSPSHEGQIPLARRSYYVDVPHVQQAFTWDCGLACVLMVLRTLRIDCCHGTADLERLCRTTSIWTVDLAYLLNKFSVSFSFFTVTLGANPQYSAESFYREQLQEDIDRVDELFGKALDAGISIQCRSISAYEIAFLLLSGHCIAIALVDKSKLNSSWMNDVQQVNEESDYMGHYIVICGYDADDCEFEIRDPASSRKRERVTMKSLDEARKSFGTDEDILLVSLTGKSGMKLSRKLLAGSM</sequence>
<name>A0AAQ3XI56_PASNO</name>
<dbReference type="InterPro" id="IPR018616">
    <property type="entry name" value="GUCD1"/>
</dbReference>
<protein>
    <recommendedName>
        <fullName evidence="3">Guanylyl cyclase</fullName>
    </recommendedName>
</protein>
<organism evidence="1 2">
    <name type="scientific">Paspalum notatum var. saurae</name>
    <dbReference type="NCBI Taxonomy" id="547442"/>
    <lineage>
        <taxon>Eukaryota</taxon>
        <taxon>Viridiplantae</taxon>
        <taxon>Streptophyta</taxon>
        <taxon>Embryophyta</taxon>
        <taxon>Tracheophyta</taxon>
        <taxon>Spermatophyta</taxon>
        <taxon>Magnoliopsida</taxon>
        <taxon>Liliopsida</taxon>
        <taxon>Poales</taxon>
        <taxon>Poaceae</taxon>
        <taxon>PACMAD clade</taxon>
        <taxon>Panicoideae</taxon>
        <taxon>Andropogonodae</taxon>
        <taxon>Paspaleae</taxon>
        <taxon>Paspalinae</taxon>
        <taxon>Paspalum</taxon>
    </lineage>
</organism>
<dbReference type="PANTHER" id="PTHR31400">
    <property type="entry name" value="GUANYLYL CYCLASE DOMAIN CONTAINING PROTEIN 1 GUCD1"/>
    <property type="match status" value="1"/>
</dbReference>
<evidence type="ECO:0000313" key="1">
    <source>
        <dbReference type="EMBL" id="WVZ98816.1"/>
    </source>
</evidence>
<evidence type="ECO:0008006" key="3">
    <source>
        <dbReference type="Google" id="ProtNLM"/>
    </source>
</evidence>
<gene>
    <name evidence="1" type="ORF">U9M48_044197</name>
</gene>
<keyword evidence="2" id="KW-1185">Reference proteome</keyword>
<dbReference type="EMBL" id="CP144754">
    <property type="protein sequence ID" value="WVZ98816.1"/>
    <property type="molecule type" value="Genomic_DNA"/>
</dbReference>
<accession>A0AAQ3XI56</accession>
<reference evidence="1 2" key="1">
    <citation type="submission" date="2024-02" db="EMBL/GenBank/DDBJ databases">
        <title>High-quality chromosome-scale genome assembly of Pensacola bahiagrass (Paspalum notatum Flugge var. saurae).</title>
        <authorList>
            <person name="Vega J.M."/>
            <person name="Podio M."/>
            <person name="Orjuela J."/>
            <person name="Siena L.A."/>
            <person name="Pessino S.C."/>
            <person name="Combes M.C."/>
            <person name="Mariac C."/>
            <person name="Albertini E."/>
            <person name="Pupilli F."/>
            <person name="Ortiz J.P.A."/>
            <person name="Leblanc O."/>
        </authorList>
    </citation>
    <scope>NUCLEOTIDE SEQUENCE [LARGE SCALE GENOMIC DNA]</scope>
    <source>
        <strain evidence="1">R1</strain>
        <tissue evidence="1">Leaf</tissue>
    </source>
</reference>
<dbReference type="Pfam" id="PF09778">
    <property type="entry name" value="Guanylate_cyc_2"/>
    <property type="match status" value="1"/>
</dbReference>
<proteinExistence type="predicted"/>
<dbReference type="AlphaFoldDB" id="A0AAQ3XI56"/>
<dbReference type="Proteomes" id="UP001341281">
    <property type="component" value="Chromosome 10"/>
</dbReference>
<dbReference type="PANTHER" id="PTHR31400:SF1">
    <property type="entry name" value="PROTEIN GUCD1"/>
    <property type="match status" value="1"/>
</dbReference>
<evidence type="ECO:0000313" key="2">
    <source>
        <dbReference type="Proteomes" id="UP001341281"/>
    </source>
</evidence>